<comment type="function">
    <text evidence="3">Required for maturation of urease via the functional incorporation of the urease nickel metallocenter.</text>
</comment>
<gene>
    <name evidence="3 4" type="primary">ureF</name>
    <name evidence="4" type="ORF">TRL7639_01660</name>
</gene>
<keyword evidence="1 3" id="KW-0996">Nickel insertion</keyword>
<comment type="subunit">
    <text evidence="3">UreD, UreF and UreG form a complex that acts as a GTP-hydrolysis-dependent molecular chaperone, activating the urease apoprotein by helping to assemble the nickel containing metallocenter of UreC. The UreE protein probably delivers the nickel.</text>
</comment>
<dbReference type="GO" id="GO:0016151">
    <property type="term" value="F:nickel cation binding"/>
    <property type="evidence" value="ECO:0007669"/>
    <property type="project" value="UniProtKB-UniRule"/>
</dbReference>
<dbReference type="Pfam" id="PF01730">
    <property type="entry name" value="UreF"/>
    <property type="match status" value="1"/>
</dbReference>
<name>A0A1Y5SDQ4_9RHOB</name>
<protein>
    <recommendedName>
        <fullName evidence="3">Urease accessory protein UreF</fullName>
    </recommendedName>
</protein>
<dbReference type="GO" id="GO:0005737">
    <property type="term" value="C:cytoplasm"/>
    <property type="evidence" value="ECO:0007669"/>
    <property type="project" value="UniProtKB-SubCell"/>
</dbReference>
<proteinExistence type="inferred from homology"/>
<reference evidence="4 5" key="1">
    <citation type="submission" date="2017-03" db="EMBL/GenBank/DDBJ databases">
        <authorList>
            <person name="Afonso C.L."/>
            <person name="Miller P.J."/>
            <person name="Scott M.A."/>
            <person name="Spackman E."/>
            <person name="Goraichik I."/>
            <person name="Dimitrov K.M."/>
            <person name="Suarez D.L."/>
            <person name="Swayne D.E."/>
        </authorList>
    </citation>
    <scope>NUCLEOTIDE SEQUENCE [LARGE SCALE GENOMIC DNA]</scope>
    <source>
        <strain evidence="4 5">CECT 7639</strain>
    </source>
</reference>
<dbReference type="PANTHER" id="PTHR33620">
    <property type="entry name" value="UREASE ACCESSORY PROTEIN F"/>
    <property type="match status" value="1"/>
</dbReference>
<dbReference type="InterPro" id="IPR002639">
    <property type="entry name" value="UreF"/>
</dbReference>
<dbReference type="EMBL" id="FWFO01000001">
    <property type="protein sequence ID" value="SLN35301.1"/>
    <property type="molecule type" value="Genomic_DNA"/>
</dbReference>
<sequence length="220" mass="23939">MDTDAPMATATDILTLTQWFSPAYPVGAFAYSHGLEWAIDAGDVTTAAQTSAWINEALHHGAGWNDSLFIAAAYHADAEDLDEIDATARAFASSSERLKETRLQGEAFCDVTAKVWATDISRLTYPVAVGRAARLESLPLDLTIQFYLMAFVSNLAAVAMRLVPLGQTEGQRLIRDLTPLCTQIAEEASNASLNDLTSTSFLGDIAAMKHETQYSRIFRT</sequence>
<dbReference type="HAMAP" id="MF_01385">
    <property type="entry name" value="UreF"/>
    <property type="match status" value="1"/>
</dbReference>
<dbReference type="Gene3D" id="1.10.4190.10">
    <property type="entry name" value="Urease accessory protein UreF"/>
    <property type="match status" value="1"/>
</dbReference>
<evidence type="ECO:0000256" key="1">
    <source>
        <dbReference type="ARBA" id="ARBA00022988"/>
    </source>
</evidence>
<comment type="subcellular location">
    <subcellularLocation>
        <location evidence="3">Cytoplasm</location>
    </subcellularLocation>
</comment>
<keyword evidence="5" id="KW-1185">Reference proteome</keyword>
<keyword evidence="2 3" id="KW-0143">Chaperone</keyword>
<dbReference type="Proteomes" id="UP000193077">
    <property type="component" value="Unassembled WGS sequence"/>
</dbReference>
<comment type="similarity">
    <text evidence="3">Belongs to the UreF family.</text>
</comment>
<evidence type="ECO:0000256" key="3">
    <source>
        <dbReference type="HAMAP-Rule" id="MF_01385"/>
    </source>
</evidence>
<accession>A0A1Y5SDQ4</accession>
<evidence type="ECO:0000256" key="2">
    <source>
        <dbReference type="ARBA" id="ARBA00023186"/>
    </source>
</evidence>
<keyword evidence="3" id="KW-0963">Cytoplasm</keyword>
<dbReference type="AlphaFoldDB" id="A0A1Y5SDQ4"/>
<evidence type="ECO:0000313" key="4">
    <source>
        <dbReference type="EMBL" id="SLN35301.1"/>
    </source>
</evidence>
<dbReference type="PIRSF" id="PIRSF009467">
    <property type="entry name" value="Ureas_acces_UreF"/>
    <property type="match status" value="1"/>
</dbReference>
<organism evidence="4 5">
    <name type="scientific">Falsiruegeria litorea R37</name>
    <dbReference type="NCBI Taxonomy" id="1200284"/>
    <lineage>
        <taxon>Bacteria</taxon>
        <taxon>Pseudomonadati</taxon>
        <taxon>Pseudomonadota</taxon>
        <taxon>Alphaproteobacteria</taxon>
        <taxon>Rhodobacterales</taxon>
        <taxon>Roseobacteraceae</taxon>
        <taxon>Falsiruegeria</taxon>
    </lineage>
</organism>
<dbReference type="InterPro" id="IPR038277">
    <property type="entry name" value="UreF_sf"/>
</dbReference>
<dbReference type="PANTHER" id="PTHR33620:SF1">
    <property type="entry name" value="UREASE ACCESSORY PROTEIN F"/>
    <property type="match status" value="1"/>
</dbReference>
<evidence type="ECO:0000313" key="5">
    <source>
        <dbReference type="Proteomes" id="UP000193077"/>
    </source>
</evidence>